<sequence>MVRQAIISGGVAYHYGLLQPGQPFAGFEVLDVGDLAGVDLNRYDLVVVPRSTDGEALRARRYQIARFLDQGGVLLAFGELWADWFPGCRWEEECVEDTLEPVVTAPDHPIVAGFSATELHWHPAREHWCCHGHLVAPPGAEVLVRNARGDPWLYVDRVSTNGVIVATSNLDPDTHTFHGSAVASRFLDNLLEWARAEAAASRSRRGSHPRKIAGLYSGVHFQRAFYDDPEFAPAFAVLPVWELEAVNLNDYAALWVPRESNQTLLTRNRAKIQAYLQAGGILVCFEEVNQPWLPVGTWQPERPNLDTLTLGNHPLVAGLTVDDVRWHSHGRYERHPNAQVLVGDGNGAVLLFLDEQTFPGAVLAGTMDPDCHAGFGTETTRPLLRAILGWLERQKRLAPALKATAAS</sequence>
<dbReference type="SUPFAM" id="SSF52317">
    <property type="entry name" value="Class I glutamine amidotransferase-like"/>
    <property type="match status" value="1"/>
</dbReference>
<reference evidence="1 2" key="2">
    <citation type="journal article" date="2010" name="Stand. Genomic Sci.">
        <title>Complete genome sequence of Desulfohalobium retbaense type strain (HR(100)).</title>
        <authorList>
            <person name="Spring S."/>
            <person name="Nolan M."/>
            <person name="Lapidus A."/>
            <person name="Glavina Del Rio T."/>
            <person name="Copeland A."/>
            <person name="Tice H."/>
            <person name="Cheng J.F."/>
            <person name="Lucas S."/>
            <person name="Land M."/>
            <person name="Chen F."/>
            <person name="Bruce D."/>
            <person name="Goodwin L."/>
            <person name="Pitluck S."/>
            <person name="Ivanova N."/>
            <person name="Mavromatis K."/>
            <person name="Mikhailova N."/>
            <person name="Pati A."/>
            <person name="Chen A."/>
            <person name="Palaniappan K."/>
            <person name="Hauser L."/>
            <person name="Chang Y.J."/>
            <person name="Jeffries C.D."/>
            <person name="Munk C."/>
            <person name="Kiss H."/>
            <person name="Chain P."/>
            <person name="Han C."/>
            <person name="Brettin T."/>
            <person name="Detter J.C."/>
            <person name="Schuler E."/>
            <person name="Goker M."/>
            <person name="Rohde M."/>
            <person name="Bristow J."/>
            <person name="Eisen J.A."/>
            <person name="Markowitz V."/>
            <person name="Hugenholtz P."/>
            <person name="Kyrpides N.C."/>
            <person name="Klenk H.P."/>
        </authorList>
    </citation>
    <scope>NUCLEOTIDE SEQUENCE [LARGE SCALE GENOMIC DNA]</scope>
    <source>
        <strain evidence="2">ATCC 49802 / DSM 20745 / S 6022</strain>
    </source>
</reference>
<organism evidence="1 2">
    <name type="scientific">Sphaerobacter thermophilus (strain ATCC 49802 / DSM 20745 / KCCM 41009 / NCIMB 13125 / S 6022)</name>
    <dbReference type="NCBI Taxonomy" id="479434"/>
    <lineage>
        <taxon>Bacteria</taxon>
        <taxon>Pseudomonadati</taxon>
        <taxon>Thermomicrobiota</taxon>
        <taxon>Thermomicrobia</taxon>
        <taxon>Sphaerobacterales</taxon>
        <taxon>Sphaerobacterineae</taxon>
        <taxon>Sphaerobacteraceae</taxon>
        <taxon>Sphaerobacter</taxon>
    </lineage>
</organism>
<dbReference type="InterPro" id="IPR029062">
    <property type="entry name" value="Class_I_gatase-like"/>
</dbReference>
<dbReference type="HOGENOM" id="CLU_658732_0_0_0"/>
<dbReference type="OrthoDB" id="942393at2"/>
<protein>
    <submittedName>
        <fullName evidence="1">Uncharacterized protein</fullName>
    </submittedName>
</protein>
<dbReference type="Proteomes" id="UP000002027">
    <property type="component" value="Chromosome 2"/>
</dbReference>
<reference evidence="2" key="1">
    <citation type="submission" date="2009-11" db="EMBL/GenBank/DDBJ databases">
        <title>The complete chromosome 2 of Sphaerobacter thermophilus DSM 20745.</title>
        <authorList>
            <person name="Lucas S."/>
            <person name="Copeland A."/>
            <person name="Lapidus A."/>
            <person name="Glavina del Rio T."/>
            <person name="Dalin E."/>
            <person name="Tice H."/>
            <person name="Bruce D."/>
            <person name="Goodwin L."/>
            <person name="Pitluck S."/>
            <person name="Kyrpides N."/>
            <person name="Mavromatis K."/>
            <person name="Ivanova N."/>
            <person name="Mikhailova N."/>
            <person name="LaButti K.M."/>
            <person name="Clum A."/>
            <person name="Sun H.I."/>
            <person name="Brettin T."/>
            <person name="Detter J.C."/>
            <person name="Han C."/>
            <person name="Larimer F."/>
            <person name="Land M."/>
            <person name="Hauser L."/>
            <person name="Markowitz V."/>
            <person name="Cheng J.F."/>
            <person name="Hugenholtz P."/>
            <person name="Woyke T."/>
            <person name="Wu D."/>
            <person name="Steenblock K."/>
            <person name="Schneider S."/>
            <person name="Pukall R."/>
            <person name="Goeker M."/>
            <person name="Klenk H.P."/>
            <person name="Eisen J.A."/>
        </authorList>
    </citation>
    <scope>NUCLEOTIDE SEQUENCE [LARGE SCALE GENOMIC DNA]</scope>
    <source>
        <strain evidence="2">ATCC 49802 / DSM 20745 / S 6022</strain>
    </source>
</reference>
<evidence type="ECO:0000313" key="1">
    <source>
        <dbReference type="EMBL" id="ACZ39972.1"/>
    </source>
</evidence>
<evidence type="ECO:0000313" key="2">
    <source>
        <dbReference type="Proteomes" id="UP000002027"/>
    </source>
</evidence>
<accession>D1C829</accession>
<dbReference type="InParanoid" id="D1C829"/>
<proteinExistence type="predicted"/>
<dbReference type="STRING" id="479434.Sthe_2557"/>
<dbReference type="AlphaFoldDB" id="D1C829"/>
<keyword evidence="2" id="KW-1185">Reference proteome</keyword>
<gene>
    <name evidence="1" type="ordered locus">Sthe_2557</name>
</gene>
<name>D1C829_SPHTD</name>
<dbReference type="EMBL" id="CP001824">
    <property type="protein sequence ID" value="ACZ39972.1"/>
    <property type="molecule type" value="Genomic_DNA"/>
</dbReference>
<dbReference type="KEGG" id="sti:Sthe_2557"/>
<dbReference type="RefSeq" id="WP_012873012.1">
    <property type="nucleotide sequence ID" value="NC_013524.1"/>
</dbReference>